<organism evidence="3 4">
    <name type="scientific">Toxocara canis</name>
    <name type="common">Canine roundworm</name>
    <dbReference type="NCBI Taxonomy" id="6265"/>
    <lineage>
        <taxon>Eukaryota</taxon>
        <taxon>Metazoa</taxon>
        <taxon>Ecdysozoa</taxon>
        <taxon>Nematoda</taxon>
        <taxon>Chromadorea</taxon>
        <taxon>Rhabditida</taxon>
        <taxon>Spirurina</taxon>
        <taxon>Ascaridomorpha</taxon>
        <taxon>Ascaridoidea</taxon>
        <taxon>Toxocaridae</taxon>
        <taxon>Toxocara</taxon>
    </lineage>
</organism>
<evidence type="ECO:0000313" key="4">
    <source>
        <dbReference type="WBParaSite" id="TCNE_0001729101-mRNA-1"/>
    </source>
</evidence>
<feature type="region of interest" description="Disordered" evidence="1">
    <location>
        <begin position="168"/>
        <end position="226"/>
    </location>
</feature>
<protein>
    <submittedName>
        <fullName evidence="4">Transmembrane protein</fullName>
    </submittedName>
</protein>
<evidence type="ECO:0000313" key="3">
    <source>
        <dbReference type="Proteomes" id="UP000050794"/>
    </source>
</evidence>
<evidence type="ECO:0000256" key="1">
    <source>
        <dbReference type="SAM" id="MobiDB-lite"/>
    </source>
</evidence>
<name>A0A183V970_TOXCA</name>
<evidence type="ECO:0000313" key="2">
    <source>
        <dbReference type="EMBL" id="VDM48611.1"/>
    </source>
</evidence>
<keyword evidence="3" id="KW-1185">Reference proteome</keyword>
<gene>
    <name evidence="2" type="ORF">TCNE_LOCUS17290</name>
</gene>
<dbReference type="EMBL" id="UYWY01024306">
    <property type="protein sequence ID" value="VDM48611.1"/>
    <property type="molecule type" value="Genomic_DNA"/>
</dbReference>
<reference evidence="2 3" key="2">
    <citation type="submission" date="2018-11" db="EMBL/GenBank/DDBJ databases">
        <authorList>
            <consortium name="Pathogen Informatics"/>
        </authorList>
    </citation>
    <scope>NUCLEOTIDE SEQUENCE [LARGE SCALE GENOMIC DNA]</scope>
</reference>
<accession>A0A183V970</accession>
<feature type="compositionally biased region" description="Acidic residues" evidence="1">
    <location>
        <begin position="211"/>
        <end position="220"/>
    </location>
</feature>
<proteinExistence type="predicted"/>
<reference evidence="4" key="1">
    <citation type="submission" date="2016-06" db="UniProtKB">
        <authorList>
            <consortium name="WormBaseParasite"/>
        </authorList>
    </citation>
    <scope>IDENTIFICATION</scope>
</reference>
<feature type="compositionally biased region" description="Basic and acidic residues" evidence="1">
    <location>
        <begin position="200"/>
        <end position="210"/>
    </location>
</feature>
<feature type="region of interest" description="Disordered" evidence="1">
    <location>
        <begin position="13"/>
        <end position="44"/>
    </location>
</feature>
<dbReference type="AlphaFoldDB" id="A0A183V970"/>
<dbReference type="WBParaSite" id="TCNE_0001729101-mRNA-1">
    <property type="protein sequence ID" value="TCNE_0001729101-mRNA-1"/>
    <property type="gene ID" value="TCNE_0001729101"/>
</dbReference>
<dbReference type="Proteomes" id="UP000050794">
    <property type="component" value="Unassembled WGS sequence"/>
</dbReference>
<feature type="compositionally biased region" description="Basic and acidic residues" evidence="1">
    <location>
        <begin position="168"/>
        <end position="189"/>
    </location>
</feature>
<sequence>MRVPDEVADAVVEKVDAGDIENEDNRRGKAGAEERKKEGGDVSEKLLQRGAPRAVLGYGERRRLWEEEQTKKPIVEKAIPPSRYLNLCTRAWVLSQLVWAVHTAMAASVEQVCAMHRNDVVRHLEGSKETLGCLLVCVRYFLLSHPFVGFAGNSALFRTVITVAEHREQGKREKDVGGEKADEAGKPKGVENGPSSCGREGSEAGKKQEDGEGFAQEESDEKAGAN</sequence>